<comment type="caution">
    <text evidence="3">The sequence shown here is derived from an EMBL/GenBank/DDBJ whole genome shotgun (WGS) entry which is preliminary data.</text>
</comment>
<name>A0ABT0RR28_9SPHN</name>
<feature type="transmembrane region" description="Helical" evidence="1">
    <location>
        <begin position="122"/>
        <end position="142"/>
    </location>
</feature>
<feature type="transmembrane region" description="Helical" evidence="1">
    <location>
        <begin position="95"/>
        <end position="116"/>
    </location>
</feature>
<keyword evidence="1" id="KW-0812">Transmembrane</keyword>
<dbReference type="RefSeq" id="WP_249902793.1">
    <property type="nucleotide sequence ID" value="NZ_JAMGBA010000001.1"/>
</dbReference>
<accession>A0ABT0RR28</accession>
<dbReference type="EMBL" id="JAMGBA010000001">
    <property type="protein sequence ID" value="MCL6697421.1"/>
    <property type="molecule type" value="Genomic_DNA"/>
</dbReference>
<keyword evidence="1" id="KW-1133">Transmembrane helix</keyword>
<reference evidence="3 4" key="1">
    <citation type="submission" date="2022-05" db="EMBL/GenBank/DDBJ databases">
        <authorList>
            <person name="Jo J.-H."/>
            <person name="Im W.-T."/>
        </authorList>
    </citation>
    <scope>NUCLEOTIDE SEQUENCE [LARGE SCALE GENOMIC DNA]</scope>
    <source>
        <strain evidence="3 4">NSE70-1</strain>
    </source>
</reference>
<feature type="transmembrane region" description="Helical" evidence="1">
    <location>
        <begin position="32"/>
        <end position="58"/>
    </location>
</feature>
<evidence type="ECO:0000313" key="4">
    <source>
        <dbReference type="Proteomes" id="UP001203410"/>
    </source>
</evidence>
<gene>
    <name evidence="3" type="ORF">LZ496_01275</name>
</gene>
<dbReference type="InterPro" id="IPR003675">
    <property type="entry name" value="Rce1/LyrA-like_dom"/>
</dbReference>
<protein>
    <recommendedName>
        <fullName evidence="2">CAAX prenyl protease 2/Lysostaphin resistance protein A-like domain-containing protein</fullName>
    </recommendedName>
</protein>
<organism evidence="3 4">
    <name type="scientific">Sphingomonas caseinilyticus</name>
    <dbReference type="NCBI Taxonomy" id="2908205"/>
    <lineage>
        <taxon>Bacteria</taxon>
        <taxon>Pseudomonadati</taxon>
        <taxon>Pseudomonadota</taxon>
        <taxon>Alphaproteobacteria</taxon>
        <taxon>Sphingomonadales</taxon>
        <taxon>Sphingomonadaceae</taxon>
        <taxon>Sphingomonas</taxon>
    </lineage>
</organism>
<keyword evidence="1" id="KW-0472">Membrane</keyword>
<feature type="transmembrane region" description="Helical" evidence="1">
    <location>
        <begin position="70"/>
        <end position="88"/>
    </location>
</feature>
<feature type="domain" description="CAAX prenyl protease 2/Lysostaphin resistance protein A-like" evidence="2">
    <location>
        <begin position="72"/>
        <end position="155"/>
    </location>
</feature>
<sequence>MATSQPVPASGRLFDDSFLRFFPATMREPRRAWLAILTGWAFSIVGSIALAAISGAIAPALATPEFPMKGPMAFFMLVVFAPFVETLIMAGLLSLLLRFFSPSASVLISALAWGAAHSSMALGWGLVIWWPFLIFSTLYVVWRQRGFWAAVGIAATTHALQNMAPGLIVAFG</sequence>
<keyword evidence="4" id="KW-1185">Reference proteome</keyword>
<proteinExistence type="predicted"/>
<evidence type="ECO:0000313" key="3">
    <source>
        <dbReference type="EMBL" id="MCL6697421.1"/>
    </source>
</evidence>
<evidence type="ECO:0000259" key="2">
    <source>
        <dbReference type="Pfam" id="PF02517"/>
    </source>
</evidence>
<dbReference type="Pfam" id="PF02517">
    <property type="entry name" value="Rce1-like"/>
    <property type="match status" value="1"/>
</dbReference>
<evidence type="ECO:0000256" key="1">
    <source>
        <dbReference type="SAM" id="Phobius"/>
    </source>
</evidence>
<dbReference type="Proteomes" id="UP001203410">
    <property type="component" value="Unassembled WGS sequence"/>
</dbReference>